<organism evidence="8 9">
    <name type="scientific">Exiguobacterium undae</name>
    <dbReference type="NCBI Taxonomy" id="169177"/>
    <lineage>
        <taxon>Bacteria</taxon>
        <taxon>Bacillati</taxon>
        <taxon>Bacillota</taxon>
        <taxon>Bacilli</taxon>
        <taxon>Bacillales</taxon>
        <taxon>Bacillales Family XII. Incertae Sedis</taxon>
        <taxon>Exiguobacterium</taxon>
    </lineage>
</organism>
<evidence type="ECO:0000313" key="8">
    <source>
        <dbReference type="EMBL" id="OAN12702.1"/>
    </source>
</evidence>
<dbReference type="PANTHER" id="PTHR33375:SF8">
    <property type="entry name" value="NUCLEOID OCCLUSION PROTEIN"/>
    <property type="match status" value="1"/>
</dbReference>
<dbReference type="InterPro" id="IPR050336">
    <property type="entry name" value="Chromosome_partition/occlusion"/>
</dbReference>
<keyword evidence="3" id="KW-0132">Cell division</keyword>
<dbReference type="Pfam" id="PF02195">
    <property type="entry name" value="ParB_N"/>
    <property type="match status" value="1"/>
</dbReference>
<dbReference type="Proteomes" id="UP000078447">
    <property type="component" value="Unassembled WGS sequence"/>
</dbReference>
<name>A0ABX2V703_9BACL</name>
<evidence type="ECO:0000313" key="9">
    <source>
        <dbReference type="Proteomes" id="UP000078447"/>
    </source>
</evidence>
<reference evidence="8 9" key="1">
    <citation type="submission" date="2016-03" db="EMBL/GenBank/DDBJ databases">
        <authorList>
            <person name="Cho S.-Y."/>
            <person name="Lim S."/>
            <person name="Kim H."/>
            <person name="Soh E.H."/>
            <person name="Moon J.S."/>
        </authorList>
    </citation>
    <scope>NUCLEOTIDE SEQUENCE [LARGE SCALE GENOMIC DNA]</scope>
    <source>
        <strain evidence="8 9">KCTC 3810</strain>
    </source>
</reference>
<dbReference type="NCBIfam" id="TIGR00180">
    <property type="entry name" value="parB_part"/>
    <property type="match status" value="1"/>
</dbReference>
<evidence type="ECO:0000256" key="6">
    <source>
        <dbReference type="ARBA" id="ARBA00023306"/>
    </source>
</evidence>
<dbReference type="SUPFAM" id="SSF109709">
    <property type="entry name" value="KorB DNA-binding domain-like"/>
    <property type="match status" value="1"/>
</dbReference>
<dbReference type="CDD" id="cd16393">
    <property type="entry name" value="SPO0J_N"/>
    <property type="match status" value="1"/>
</dbReference>
<dbReference type="EMBL" id="LVVL01000012">
    <property type="protein sequence ID" value="OAN12702.1"/>
    <property type="molecule type" value="Genomic_DNA"/>
</dbReference>
<dbReference type="Gene3D" id="3.90.1530.30">
    <property type="match status" value="1"/>
</dbReference>
<sequence>MKARYTNVKNAIAKLLGKGGQTAALKLDPQDTVRELKLTELVANQFQPRTVFDGERITELATTIEEHGLLQPIVVRKQGEGYEIIAGERRFRAVQSLGWDTIPAIIKQMTDETTAALALIENLQREELTPIEEAEAYARLLAMQEITQEVLARRLGRSQSTIANKLRLLRLPDTVREALKQRQITERHARALLPLKETDLQTQVLSEIIEREWNVKETEQRVERLLTPKVPKKRHKSFARDTRIALNTIRDSVDMIERTGLTVEKEELDCEEYVEVRIRIVKARP</sequence>
<dbReference type="InterPro" id="IPR004437">
    <property type="entry name" value="ParB/RepB/Spo0J"/>
</dbReference>
<evidence type="ECO:0000256" key="4">
    <source>
        <dbReference type="ARBA" id="ARBA00023125"/>
    </source>
</evidence>
<evidence type="ECO:0000256" key="3">
    <source>
        <dbReference type="ARBA" id="ARBA00022618"/>
    </source>
</evidence>
<comment type="caution">
    <text evidence="8">The sequence shown here is derived from an EMBL/GenBank/DDBJ whole genome shotgun (WGS) entry which is preliminary data.</text>
</comment>
<evidence type="ECO:0000256" key="2">
    <source>
        <dbReference type="ARBA" id="ARBA00022490"/>
    </source>
</evidence>
<keyword evidence="4" id="KW-0238">DNA-binding</keyword>
<keyword evidence="9" id="KW-1185">Reference proteome</keyword>
<dbReference type="InterPro" id="IPR041468">
    <property type="entry name" value="HTH_ParB/Spo0J"/>
</dbReference>
<dbReference type="Gene3D" id="1.10.10.2830">
    <property type="match status" value="1"/>
</dbReference>
<dbReference type="InterPro" id="IPR023705">
    <property type="entry name" value="Nucleoid_occlusion_protein"/>
</dbReference>
<evidence type="ECO:0000256" key="1">
    <source>
        <dbReference type="ARBA" id="ARBA00006295"/>
    </source>
</evidence>
<gene>
    <name evidence="8" type="ORF">A3783_10270</name>
</gene>
<dbReference type="InterPro" id="IPR036086">
    <property type="entry name" value="ParB/Sulfiredoxin_sf"/>
</dbReference>
<accession>A0ABX2V703</accession>
<feature type="domain" description="ParB-like N-terminal" evidence="7">
    <location>
        <begin position="34"/>
        <end position="123"/>
    </location>
</feature>
<dbReference type="PANTHER" id="PTHR33375">
    <property type="entry name" value="CHROMOSOME-PARTITIONING PROTEIN PARB-RELATED"/>
    <property type="match status" value="1"/>
</dbReference>
<proteinExistence type="inferred from homology"/>
<protein>
    <submittedName>
        <fullName evidence="8">Nucleoid occlusion protein</fullName>
    </submittedName>
</protein>
<keyword evidence="6" id="KW-0131">Cell cycle</keyword>
<keyword evidence="2" id="KW-0963">Cytoplasm</keyword>
<comment type="similarity">
    <text evidence="1">Belongs to the ParB family.</text>
</comment>
<keyword evidence="5" id="KW-0717">Septation</keyword>
<dbReference type="SUPFAM" id="SSF110849">
    <property type="entry name" value="ParB/Sulfiredoxin"/>
    <property type="match status" value="1"/>
</dbReference>
<dbReference type="InterPro" id="IPR003115">
    <property type="entry name" value="ParB_N"/>
</dbReference>
<evidence type="ECO:0000256" key="5">
    <source>
        <dbReference type="ARBA" id="ARBA00023210"/>
    </source>
</evidence>
<dbReference type="Pfam" id="PF17762">
    <property type="entry name" value="HTH_ParB"/>
    <property type="match status" value="1"/>
</dbReference>
<dbReference type="NCBIfam" id="TIGR04285">
    <property type="entry name" value="nucleoid_noc"/>
    <property type="match status" value="1"/>
</dbReference>
<dbReference type="SMART" id="SM00470">
    <property type="entry name" value="ParB"/>
    <property type="match status" value="1"/>
</dbReference>
<evidence type="ECO:0000259" key="7">
    <source>
        <dbReference type="SMART" id="SM00470"/>
    </source>
</evidence>